<dbReference type="GO" id="GO:0003676">
    <property type="term" value="F:nucleic acid binding"/>
    <property type="evidence" value="ECO:0007669"/>
    <property type="project" value="InterPro"/>
</dbReference>
<dbReference type="Pfam" id="PF13456">
    <property type="entry name" value="RVT_3"/>
    <property type="match status" value="1"/>
</dbReference>
<dbReference type="InterPro" id="IPR002156">
    <property type="entry name" value="RNaseH_domain"/>
</dbReference>
<dbReference type="AlphaFoldDB" id="A0AAU9RAF0"/>
<evidence type="ECO:0000313" key="3">
    <source>
        <dbReference type="EMBL" id="CAH2034102.1"/>
    </source>
</evidence>
<dbReference type="Proteomes" id="UP000836841">
    <property type="component" value="Chromosome 1"/>
</dbReference>
<evidence type="ECO:0000313" key="2">
    <source>
        <dbReference type="EMBL" id="CAH2034100.1"/>
    </source>
</evidence>
<accession>A0AAU9RAF0</accession>
<dbReference type="Gene3D" id="3.30.420.10">
    <property type="entry name" value="Ribonuclease H-like superfamily/Ribonuclease H"/>
    <property type="match status" value="1"/>
</dbReference>
<dbReference type="GO" id="GO:0004523">
    <property type="term" value="F:RNA-DNA hybrid ribonuclease activity"/>
    <property type="evidence" value="ECO:0007669"/>
    <property type="project" value="InterPro"/>
</dbReference>
<dbReference type="InterPro" id="IPR036397">
    <property type="entry name" value="RNaseH_sf"/>
</dbReference>
<evidence type="ECO:0000259" key="1">
    <source>
        <dbReference type="Pfam" id="PF13456"/>
    </source>
</evidence>
<protein>
    <recommendedName>
        <fullName evidence="1">RNase H type-1 domain-containing protein</fullName>
    </recommendedName>
</protein>
<gene>
    <name evidence="3" type="ORF">TAV2_LOCUS3183</name>
    <name evidence="2" type="ORF">TAV2_LOCUS3185</name>
</gene>
<sequence>MTLSNARESEYQASIMAMQHCWSQRFRKVIFEGDCKQIIDQISGKVLHFGDYNWLREVRHWSTKFDEVYNSDGQIDQTMQ</sequence>
<proteinExistence type="predicted"/>
<dbReference type="EMBL" id="OU466857">
    <property type="protein sequence ID" value="CAH2034100.1"/>
    <property type="molecule type" value="Genomic_DNA"/>
</dbReference>
<evidence type="ECO:0000313" key="4">
    <source>
        <dbReference type="Proteomes" id="UP000836841"/>
    </source>
</evidence>
<feature type="domain" description="RNase H type-1" evidence="1">
    <location>
        <begin position="5"/>
        <end position="68"/>
    </location>
</feature>
<name>A0AAU9RAF0_THLAR</name>
<organism evidence="2 4">
    <name type="scientific">Thlaspi arvense</name>
    <name type="common">Field penny-cress</name>
    <dbReference type="NCBI Taxonomy" id="13288"/>
    <lineage>
        <taxon>Eukaryota</taxon>
        <taxon>Viridiplantae</taxon>
        <taxon>Streptophyta</taxon>
        <taxon>Embryophyta</taxon>
        <taxon>Tracheophyta</taxon>
        <taxon>Spermatophyta</taxon>
        <taxon>Magnoliopsida</taxon>
        <taxon>eudicotyledons</taxon>
        <taxon>Gunneridae</taxon>
        <taxon>Pentapetalae</taxon>
        <taxon>rosids</taxon>
        <taxon>malvids</taxon>
        <taxon>Brassicales</taxon>
        <taxon>Brassicaceae</taxon>
        <taxon>Thlaspideae</taxon>
        <taxon>Thlaspi</taxon>
    </lineage>
</organism>
<keyword evidence="4" id="KW-1185">Reference proteome</keyword>
<dbReference type="EMBL" id="OU466857">
    <property type="protein sequence ID" value="CAH2034102.1"/>
    <property type="molecule type" value="Genomic_DNA"/>
</dbReference>
<reference evidence="2 4" key="1">
    <citation type="submission" date="2022-03" db="EMBL/GenBank/DDBJ databases">
        <authorList>
            <person name="Nunn A."/>
            <person name="Chopra R."/>
            <person name="Nunn A."/>
            <person name="Contreras Garrido A."/>
        </authorList>
    </citation>
    <scope>NUCLEOTIDE SEQUENCE [LARGE SCALE GENOMIC DNA]</scope>
</reference>